<keyword evidence="2" id="KW-0472">Membrane</keyword>
<sequence length="522" mass="57762">MGDLGKQLVLAIVIGFCVFSFWQLIVFFLPDIWPEKARASKTVRARFGERLKAFRTEKKTTIDFWHKNFHLGSSEVEQWRRKDAFRAFLGRACSRGCCALISCAPGAQQQAPRNGQAGVAGDHQDDDDHERWRLRQRSVDRLAKHVAIALEADGIITKEHLLQLSEHNEILELVLAEAVASNLPRHEVLRTHTAGFVAPPSTQAGDGDASGCAQHHAPPECSSPDDTYPRDSSSKYGFRGRASWITHATARITCQLLVTQTHPPFGTALMTPKCKNVKALARSLLIEATRPLPRTHDPQVLLRGVSTLITLNVFLASAVFIGLSLAAPDDIKTTLQTAYCDLTQQLVQVTANITSSSPMFARSNMTESLKWQADFQRRTSFYNCSEINRKFETGPEGCSGDDSKKPELMTQQIAAFALFLGSTGVAFGLLLSVQPEGELNEGWERCVTWVPYICFCGFATLLGIVFLLMSLITMGEVQYGAWHKWHGCGIPWLSHLAVCFIGFEVFCALVGTAGFFNGWKVV</sequence>
<accession>A0ABY8UQQ6</accession>
<feature type="transmembrane region" description="Helical" evidence="2">
    <location>
        <begin position="492"/>
        <end position="516"/>
    </location>
</feature>
<evidence type="ECO:0000256" key="1">
    <source>
        <dbReference type="SAM" id="MobiDB-lite"/>
    </source>
</evidence>
<reference evidence="3 4" key="1">
    <citation type="submission" date="2023-05" db="EMBL/GenBank/DDBJ databases">
        <title>A 100% complete, gapless, phased diploid assembly of the Scenedesmus obliquus UTEX 3031 genome.</title>
        <authorList>
            <person name="Biondi T.C."/>
            <person name="Hanschen E.R."/>
            <person name="Kwon T."/>
            <person name="Eng W."/>
            <person name="Kruse C.P.S."/>
            <person name="Koehler S.I."/>
            <person name="Kunde Y."/>
            <person name="Gleasner C.D."/>
            <person name="You Mak K.T."/>
            <person name="Polle J."/>
            <person name="Hovde B.T."/>
            <person name="Starkenburg S.R."/>
        </authorList>
    </citation>
    <scope>NUCLEOTIDE SEQUENCE [LARGE SCALE GENOMIC DNA]</scope>
    <source>
        <strain evidence="3 4">DOE0152z</strain>
    </source>
</reference>
<feature type="transmembrane region" description="Helical" evidence="2">
    <location>
        <begin position="6"/>
        <end position="29"/>
    </location>
</feature>
<evidence type="ECO:0000313" key="4">
    <source>
        <dbReference type="Proteomes" id="UP001244341"/>
    </source>
</evidence>
<feature type="transmembrane region" description="Helical" evidence="2">
    <location>
        <begin position="300"/>
        <end position="327"/>
    </location>
</feature>
<keyword evidence="4" id="KW-1185">Reference proteome</keyword>
<evidence type="ECO:0000313" key="3">
    <source>
        <dbReference type="EMBL" id="WIA23771.1"/>
    </source>
</evidence>
<feature type="transmembrane region" description="Helical" evidence="2">
    <location>
        <begin position="452"/>
        <end position="472"/>
    </location>
</feature>
<protein>
    <submittedName>
        <fullName evidence="3">Uncharacterized protein</fullName>
    </submittedName>
</protein>
<dbReference type="EMBL" id="CP126224">
    <property type="protein sequence ID" value="WIA23771.1"/>
    <property type="molecule type" value="Genomic_DNA"/>
</dbReference>
<name>A0ABY8UQQ6_TETOB</name>
<keyword evidence="2" id="KW-1133">Transmembrane helix</keyword>
<feature type="transmembrane region" description="Helical" evidence="2">
    <location>
        <begin position="413"/>
        <end position="431"/>
    </location>
</feature>
<gene>
    <name evidence="3" type="ORF">OEZ85_013456</name>
</gene>
<evidence type="ECO:0000256" key="2">
    <source>
        <dbReference type="SAM" id="Phobius"/>
    </source>
</evidence>
<dbReference type="Proteomes" id="UP001244341">
    <property type="component" value="Chromosome 17b"/>
</dbReference>
<organism evidence="3 4">
    <name type="scientific">Tetradesmus obliquus</name>
    <name type="common">Green alga</name>
    <name type="synonym">Acutodesmus obliquus</name>
    <dbReference type="NCBI Taxonomy" id="3088"/>
    <lineage>
        <taxon>Eukaryota</taxon>
        <taxon>Viridiplantae</taxon>
        <taxon>Chlorophyta</taxon>
        <taxon>core chlorophytes</taxon>
        <taxon>Chlorophyceae</taxon>
        <taxon>CS clade</taxon>
        <taxon>Sphaeropleales</taxon>
        <taxon>Scenedesmaceae</taxon>
        <taxon>Tetradesmus</taxon>
    </lineage>
</organism>
<keyword evidence="2" id="KW-0812">Transmembrane</keyword>
<proteinExistence type="predicted"/>
<feature type="region of interest" description="Disordered" evidence="1">
    <location>
        <begin position="197"/>
        <end position="234"/>
    </location>
</feature>